<evidence type="ECO:0000313" key="5">
    <source>
        <dbReference type="Proteomes" id="UP001597262"/>
    </source>
</evidence>
<dbReference type="Pfam" id="PF14358">
    <property type="entry name" value="DUF4405"/>
    <property type="match status" value="1"/>
</dbReference>
<dbReference type="Proteomes" id="UP001597262">
    <property type="component" value="Unassembled WGS sequence"/>
</dbReference>
<comment type="caution">
    <text evidence="4">The sequence shown here is derived from an EMBL/GenBank/DDBJ whole genome shotgun (WGS) entry which is preliminary data.</text>
</comment>
<organism evidence="4 5">
    <name type="scientific">Paenibacillus puldeungensis</name>
    <dbReference type="NCBI Taxonomy" id="696536"/>
    <lineage>
        <taxon>Bacteria</taxon>
        <taxon>Bacillati</taxon>
        <taxon>Bacillota</taxon>
        <taxon>Bacilli</taxon>
        <taxon>Bacillales</taxon>
        <taxon>Paenibacillaceae</taxon>
        <taxon>Paenibacillus</taxon>
    </lineage>
</organism>
<feature type="transmembrane region" description="Helical" evidence="2">
    <location>
        <begin position="78"/>
        <end position="99"/>
    </location>
</feature>
<feature type="transmembrane region" description="Helical" evidence="2">
    <location>
        <begin position="248"/>
        <end position="266"/>
    </location>
</feature>
<dbReference type="RefSeq" id="WP_379321515.1">
    <property type="nucleotide sequence ID" value="NZ_JBHTLM010000024.1"/>
</dbReference>
<gene>
    <name evidence="4" type="ORF">ACFQ3W_22675</name>
</gene>
<evidence type="ECO:0000256" key="2">
    <source>
        <dbReference type="SAM" id="Phobius"/>
    </source>
</evidence>
<proteinExistence type="predicted"/>
<feature type="transmembrane region" description="Helical" evidence="2">
    <location>
        <begin position="7"/>
        <end position="26"/>
    </location>
</feature>
<feature type="transmembrane region" description="Helical" evidence="2">
    <location>
        <begin position="159"/>
        <end position="177"/>
    </location>
</feature>
<feature type="region of interest" description="Disordered" evidence="1">
    <location>
        <begin position="198"/>
        <end position="239"/>
    </location>
</feature>
<feature type="domain" description="Flavinylation-associated cytochrome" evidence="3">
    <location>
        <begin position="80"/>
        <end position="137"/>
    </location>
</feature>
<dbReference type="InterPro" id="IPR025517">
    <property type="entry name" value="DUF4405"/>
</dbReference>
<evidence type="ECO:0000256" key="1">
    <source>
        <dbReference type="SAM" id="MobiDB-lite"/>
    </source>
</evidence>
<name>A0ABW3S3L5_9BACL</name>
<feature type="compositionally biased region" description="Basic and acidic residues" evidence="1">
    <location>
        <begin position="221"/>
        <end position="237"/>
    </location>
</feature>
<feature type="transmembrane region" description="Helical" evidence="2">
    <location>
        <begin position="119"/>
        <end position="139"/>
    </location>
</feature>
<keyword evidence="2" id="KW-1133">Transmembrane helix</keyword>
<sequence>MNKKKLPYVKLILDILMGTTFALLFNKMVLGGLTFHEIAGTAIGFAVLAHVLLNVNYVKKITLRLFDKSLPGKTRLGYALNVLLLLSMIFILFSGFVISRVLFPNFQFGNERWFKVSHMAVSYFTLVLIGIHIGLHWSWVINVVKKGLHFNMSKVRSKVIWTSAAIVVLLFGGYQIYTTQFLSKLQMVEGMFSSSSIQAGHEEGSRPGFGQKPSKPQGMEPRGEKFQGGDFHGEGARGGHTSASAANVLLENFGVMAVFAGATYYLDKWLLLRRKRGTRVSIAS</sequence>
<protein>
    <submittedName>
        <fullName evidence="4">DUF4405 domain-containing protein</fullName>
    </submittedName>
</protein>
<evidence type="ECO:0000313" key="4">
    <source>
        <dbReference type="EMBL" id="MFD1179088.1"/>
    </source>
</evidence>
<dbReference type="EMBL" id="JBHTLM010000024">
    <property type="protein sequence ID" value="MFD1179088.1"/>
    <property type="molecule type" value="Genomic_DNA"/>
</dbReference>
<accession>A0ABW3S3L5</accession>
<keyword evidence="5" id="KW-1185">Reference proteome</keyword>
<feature type="transmembrane region" description="Helical" evidence="2">
    <location>
        <begin position="38"/>
        <end position="57"/>
    </location>
</feature>
<keyword evidence="2" id="KW-0812">Transmembrane</keyword>
<evidence type="ECO:0000259" key="3">
    <source>
        <dbReference type="Pfam" id="PF14358"/>
    </source>
</evidence>
<keyword evidence="2" id="KW-0472">Membrane</keyword>
<reference evidence="5" key="1">
    <citation type="journal article" date="2019" name="Int. J. Syst. Evol. Microbiol.">
        <title>The Global Catalogue of Microorganisms (GCM) 10K type strain sequencing project: providing services to taxonomists for standard genome sequencing and annotation.</title>
        <authorList>
            <consortium name="The Broad Institute Genomics Platform"/>
            <consortium name="The Broad Institute Genome Sequencing Center for Infectious Disease"/>
            <person name="Wu L."/>
            <person name="Ma J."/>
        </authorList>
    </citation>
    <scope>NUCLEOTIDE SEQUENCE [LARGE SCALE GENOMIC DNA]</scope>
    <source>
        <strain evidence="5">CCUG 59189</strain>
    </source>
</reference>